<dbReference type="Proteomes" id="UP000479710">
    <property type="component" value="Unassembled WGS sequence"/>
</dbReference>
<sequence length="76" mass="8365">MEAEYSHQITHTSLCPRRRKRGDEEARLVLLTMDLDAAESSHPQQPTVRPSSSSPPTPPRSCVSWAGELCCFVVAG</sequence>
<feature type="region of interest" description="Disordered" evidence="1">
    <location>
        <begin position="34"/>
        <end position="61"/>
    </location>
</feature>
<keyword evidence="3" id="KW-1185">Reference proteome</keyword>
<name>A0A6G1BWF9_9ORYZ</name>
<gene>
    <name evidence="2" type="ORF">E2562_010917</name>
</gene>
<dbReference type="AlphaFoldDB" id="A0A6G1BWF9"/>
<protein>
    <submittedName>
        <fullName evidence="2">Uncharacterized protein</fullName>
    </submittedName>
</protein>
<proteinExistence type="predicted"/>
<dbReference type="EMBL" id="SPHZ02000011">
    <property type="protein sequence ID" value="KAF0891703.1"/>
    <property type="molecule type" value="Genomic_DNA"/>
</dbReference>
<reference evidence="2 3" key="1">
    <citation type="submission" date="2019-11" db="EMBL/GenBank/DDBJ databases">
        <title>Whole genome sequence of Oryza granulata.</title>
        <authorList>
            <person name="Li W."/>
        </authorList>
    </citation>
    <scope>NUCLEOTIDE SEQUENCE [LARGE SCALE GENOMIC DNA]</scope>
    <source>
        <strain evidence="3">cv. Menghai</strain>
        <tissue evidence="2">Leaf</tissue>
    </source>
</reference>
<feature type="compositionally biased region" description="Low complexity" evidence="1">
    <location>
        <begin position="43"/>
        <end position="52"/>
    </location>
</feature>
<evidence type="ECO:0000256" key="1">
    <source>
        <dbReference type="SAM" id="MobiDB-lite"/>
    </source>
</evidence>
<dbReference type="OrthoDB" id="440781at2759"/>
<evidence type="ECO:0000313" key="2">
    <source>
        <dbReference type="EMBL" id="KAF0891703.1"/>
    </source>
</evidence>
<organism evidence="2 3">
    <name type="scientific">Oryza meyeriana var. granulata</name>
    <dbReference type="NCBI Taxonomy" id="110450"/>
    <lineage>
        <taxon>Eukaryota</taxon>
        <taxon>Viridiplantae</taxon>
        <taxon>Streptophyta</taxon>
        <taxon>Embryophyta</taxon>
        <taxon>Tracheophyta</taxon>
        <taxon>Spermatophyta</taxon>
        <taxon>Magnoliopsida</taxon>
        <taxon>Liliopsida</taxon>
        <taxon>Poales</taxon>
        <taxon>Poaceae</taxon>
        <taxon>BOP clade</taxon>
        <taxon>Oryzoideae</taxon>
        <taxon>Oryzeae</taxon>
        <taxon>Oryzinae</taxon>
        <taxon>Oryza</taxon>
        <taxon>Oryza meyeriana</taxon>
    </lineage>
</organism>
<comment type="caution">
    <text evidence="2">The sequence shown here is derived from an EMBL/GenBank/DDBJ whole genome shotgun (WGS) entry which is preliminary data.</text>
</comment>
<evidence type="ECO:0000313" key="3">
    <source>
        <dbReference type="Proteomes" id="UP000479710"/>
    </source>
</evidence>
<accession>A0A6G1BWF9</accession>
<feature type="region of interest" description="Disordered" evidence="1">
    <location>
        <begin position="1"/>
        <end position="20"/>
    </location>
</feature>